<keyword evidence="3" id="KW-0238">DNA-binding</keyword>
<evidence type="ECO:0000313" key="8">
    <source>
        <dbReference type="EMBL" id="SVB83972.1"/>
    </source>
</evidence>
<dbReference type="InterPro" id="IPR013325">
    <property type="entry name" value="RNA_pol_sigma_r2"/>
</dbReference>
<dbReference type="GO" id="GO:0016987">
    <property type="term" value="F:sigma factor activity"/>
    <property type="evidence" value="ECO:0007669"/>
    <property type="project" value="UniProtKB-KW"/>
</dbReference>
<dbReference type="CDD" id="cd06171">
    <property type="entry name" value="Sigma70_r4"/>
    <property type="match status" value="1"/>
</dbReference>
<dbReference type="SUPFAM" id="SSF88946">
    <property type="entry name" value="Sigma2 domain of RNA polymerase sigma factors"/>
    <property type="match status" value="1"/>
</dbReference>
<dbReference type="GO" id="GO:0003677">
    <property type="term" value="F:DNA binding"/>
    <property type="evidence" value="ECO:0007669"/>
    <property type="project" value="UniProtKB-KW"/>
</dbReference>
<feature type="non-terminal residue" evidence="8">
    <location>
        <position position="1"/>
    </location>
</feature>
<dbReference type="InterPro" id="IPR007630">
    <property type="entry name" value="RNA_pol_sigma70_r4"/>
</dbReference>
<dbReference type="NCBIfam" id="TIGR02479">
    <property type="entry name" value="FliA_WhiG"/>
    <property type="match status" value="1"/>
</dbReference>
<dbReference type="Gene3D" id="1.20.140.160">
    <property type="match status" value="1"/>
</dbReference>
<dbReference type="InterPro" id="IPR007624">
    <property type="entry name" value="RNA_pol_sigma70_r3"/>
</dbReference>
<keyword evidence="2" id="KW-0731">Sigma factor</keyword>
<sequence length="248" mass="28810">VVIPQAGYSEHTESELVEKFTPMVIKWVHRLAYHPSLKQEIEDFRNIGLTALIKAKRNFNPALGVPFEAYCSRRIRGSILDAIRKRFSGSRTMGAKVRKIEQAVYELTGNLDRQPTEAEIADHLNLKIKQYRELLDQVQKRVYISFNDQWARVETDESIEEKLDDKQPDPCVEAGNRDLQDLIRARLANMNPKQQKVIAFYYYEGLRFRDIAEIMEITESRVCQIHTEAVLSLRSFIRRIETTGAKII</sequence>
<evidence type="ECO:0000256" key="2">
    <source>
        <dbReference type="ARBA" id="ARBA00023082"/>
    </source>
</evidence>
<dbReference type="PANTHER" id="PTHR30385:SF7">
    <property type="entry name" value="RNA POLYMERASE SIGMA FACTOR FLIA"/>
    <property type="match status" value="1"/>
</dbReference>
<evidence type="ECO:0000256" key="4">
    <source>
        <dbReference type="ARBA" id="ARBA00023163"/>
    </source>
</evidence>
<dbReference type="GO" id="GO:0003899">
    <property type="term" value="F:DNA-directed RNA polymerase activity"/>
    <property type="evidence" value="ECO:0007669"/>
    <property type="project" value="InterPro"/>
</dbReference>
<name>A0A382H9V0_9ZZZZ</name>
<dbReference type="Pfam" id="PF04542">
    <property type="entry name" value="Sigma70_r2"/>
    <property type="match status" value="1"/>
</dbReference>
<dbReference type="AlphaFoldDB" id="A0A382H9V0"/>
<evidence type="ECO:0000256" key="3">
    <source>
        <dbReference type="ARBA" id="ARBA00023125"/>
    </source>
</evidence>
<evidence type="ECO:0008006" key="9">
    <source>
        <dbReference type="Google" id="ProtNLM"/>
    </source>
</evidence>
<dbReference type="GO" id="GO:0006352">
    <property type="term" value="P:DNA-templated transcription initiation"/>
    <property type="evidence" value="ECO:0007669"/>
    <property type="project" value="InterPro"/>
</dbReference>
<dbReference type="NCBIfam" id="TIGR02937">
    <property type="entry name" value="sigma70-ECF"/>
    <property type="match status" value="1"/>
</dbReference>
<dbReference type="Pfam" id="PF04545">
    <property type="entry name" value="Sigma70_r4"/>
    <property type="match status" value="1"/>
</dbReference>
<dbReference type="InterPro" id="IPR007627">
    <property type="entry name" value="RNA_pol_sigma70_r2"/>
</dbReference>
<keyword evidence="4" id="KW-0804">Transcription</keyword>
<organism evidence="8">
    <name type="scientific">marine metagenome</name>
    <dbReference type="NCBI Taxonomy" id="408172"/>
    <lineage>
        <taxon>unclassified sequences</taxon>
        <taxon>metagenomes</taxon>
        <taxon>ecological metagenomes</taxon>
    </lineage>
</organism>
<feature type="domain" description="RNA polymerase sigma-70 region 3" evidence="5">
    <location>
        <begin position="96"/>
        <end position="166"/>
    </location>
</feature>
<reference evidence="8" key="1">
    <citation type="submission" date="2018-05" db="EMBL/GenBank/DDBJ databases">
        <authorList>
            <person name="Lanie J.A."/>
            <person name="Ng W.-L."/>
            <person name="Kazmierczak K.M."/>
            <person name="Andrzejewski T.M."/>
            <person name="Davidsen T.M."/>
            <person name="Wayne K.J."/>
            <person name="Tettelin H."/>
            <person name="Glass J.I."/>
            <person name="Rusch D."/>
            <person name="Podicherti R."/>
            <person name="Tsui H.-C.T."/>
            <person name="Winkler M.E."/>
        </authorList>
    </citation>
    <scope>NUCLEOTIDE SEQUENCE</scope>
</reference>
<feature type="domain" description="RNA polymerase sigma-70 region 2" evidence="6">
    <location>
        <begin position="16"/>
        <end position="86"/>
    </location>
</feature>
<evidence type="ECO:0000256" key="1">
    <source>
        <dbReference type="ARBA" id="ARBA00023015"/>
    </source>
</evidence>
<feature type="domain" description="RNA polymerase sigma-70 region 4" evidence="7">
    <location>
        <begin position="187"/>
        <end position="234"/>
    </location>
</feature>
<evidence type="ECO:0000259" key="6">
    <source>
        <dbReference type="Pfam" id="PF04542"/>
    </source>
</evidence>
<keyword evidence="1" id="KW-0805">Transcription regulation</keyword>
<dbReference type="SUPFAM" id="SSF88659">
    <property type="entry name" value="Sigma3 and sigma4 domains of RNA polymerase sigma factors"/>
    <property type="match status" value="2"/>
</dbReference>
<proteinExistence type="predicted"/>
<dbReference type="PANTHER" id="PTHR30385">
    <property type="entry name" value="SIGMA FACTOR F FLAGELLAR"/>
    <property type="match status" value="1"/>
</dbReference>
<evidence type="ECO:0000259" key="5">
    <source>
        <dbReference type="Pfam" id="PF04539"/>
    </source>
</evidence>
<gene>
    <name evidence="8" type="ORF">METZ01_LOCUS236826</name>
</gene>
<evidence type="ECO:0000259" key="7">
    <source>
        <dbReference type="Pfam" id="PF04545"/>
    </source>
</evidence>
<protein>
    <recommendedName>
        <fullName evidence="9">RNA polymerase sigma-70 domain-containing protein</fullName>
    </recommendedName>
</protein>
<dbReference type="Gene3D" id="1.10.1740.10">
    <property type="match status" value="1"/>
</dbReference>
<dbReference type="InterPro" id="IPR014284">
    <property type="entry name" value="RNA_pol_sigma-70_dom"/>
</dbReference>
<dbReference type="InterPro" id="IPR013324">
    <property type="entry name" value="RNA_pol_sigma_r3/r4-like"/>
</dbReference>
<dbReference type="Pfam" id="PF04539">
    <property type="entry name" value="Sigma70_r3"/>
    <property type="match status" value="1"/>
</dbReference>
<accession>A0A382H9V0</accession>
<dbReference type="EMBL" id="UINC01059970">
    <property type="protein sequence ID" value="SVB83972.1"/>
    <property type="molecule type" value="Genomic_DNA"/>
</dbReference>
<dbReference type="InterPro" id="IPR012845">
    <property type="entry name" value="RNA_pol_sigma_FliA_WhiG"/>
</dbReference>